<sequence>ATCCCIGIDWGATGAVSPGIAAGTGTSTGTATSIGTGIGTPIGTGCISRTGATTIRSRGTSSNSHGGTGPLYG</sequence>
<keyword evidence="2" id="KW-1185">Reference proteome</keyword>
<name>A0AA38LBI3_TAXCH</name>
<dbReference type="Proteomes" id="UP000824469">
    <property type="component" value="Unassembled WGS sequence"/>
</dbReference>
<dbReference type="AlphaFoldDB" id="A0AA38LBI3"/>
<protein>
    <submittedName>
        <fullName evidence="1">Uncharacterized protein</fullName>
    </submittedName>
</protein>
<accession>A0AA38LBI3</accession>
<dbReference type="EMBL" id="JAHRHJ020000004">
    <property type="protein sequence ID" value="KAH9317661.1"/>
    <property type="molecule type" value="Genomic_DNA"/>
</dbReference>
<feature type="non-terminal residue" evidence="1">
    <location>
        <position position="73"/>
    </location>
</feature>
<organism evidence="1 2">
    <name type="scientific">Taxus chinensis</name>
    <name type="common">Chinese yew</name>
    <name type="synonym">Taxus wallichiana var. chinensis</name>
    <dbReference type="NCBI Taxonomy" id="29808"/>
    <lineage>
        <taxon>Eukaryota</taxon>
        <taxon>Viridiplantae</taxon>
        <taxon>Streptophyta</taxon>
        <taxon>Embryophyta</taxon>
        <taxon>Tracheophyta</taxon>
        <taxon>Spermatophyta</taxon>
        <taxon>Pinopsida</taxon>
        <taxon>Pinidae</taxon>
        <taxon>Conifers II</taxon>
        <taxon>Cupressales</taxon>
        <taxon>Taxaceae</taxon>
        <taxon>Taxus</taxon>
    </lineage>
</organism>
<proteinExistence type="predicted"/>
<evidence type="ECO:0000313" key="1">
    <source>
        <dbReference type="EMBL" id="KAH9317661.1"/>
    </source>
</evidence>
<reference evidence="1 2" key="1">
    <citation type="journal article" date="2021" name="Nat. Plants">
        <title>The Taxus genome provides insights into paclitaxel biosynthesis.</title>
        <authorList>
            <person name="Xiong X."/>
            <person name="Gou J."/>
            <person name="Liao Q."/>
            <person name="Li Y."/>
            <person name="Zhou Q."/>
            <person name="Bi G."/>
            <person name="Li C."/>
            <person name="Du R."/>
            <person name="Wang X."/>
            <person name="Sun T."/>
            <person name="Guo L."/>
            <person name="Liang H."/>
            <person name="Lu P."/>
            <person name="Wu Y."/>
            <person name="Zhang Z."/>
            <person name="Ro D.K."/>
            <person name="Shang Y."/>
            <person name="Huang S."/>
            <person name="Yan J."/>
        </authorList>
    </citation>
    <scope>NUCLEOTIDE SEQUENCE [LARGE SCALE GENOMIC DNA]</scope>
    <source>
        <strain evidence="1">Ta-2019</strain>
    </source>
</reference>
<feature type="non-terminal residue" evidence="1">
    <location>
        <position position="1"/>
    </location>
</feature>
<comment type="caution">
    <text evidence="1">The sequence shown here is derived from an EMBL/GenBank/DDBJ whole genome shotgun (WGS) entry which is preliminary data.</text>
</comment>
<evidence type="ECO:0000313" key="2">
    <source>
        <dbReference type="Proteomes" id="UP000824469"/>
    </source>
</evidence>
<gene>
    <name evidence="1" type="ORF">KI387_019430</name>
</gene>